<dbReference type="InterPro" id="IPR036465">
    <property type="entry name" value="vWFA_dom_sf"/>
</dbReference>
<dbReference type="SUPFAM" id="SSF53300">
    <property type="entry name" value="vWA-like"/>
    <property type="match status" value="1"/>
</dbReference>
<feature type="domain" description="VIT" evidence="5">
    <location>
        <begin position="440"/>
        <end position="568"/>
    </location>
</feature>
<feature type="repeat" description="TPR" evidence="1">
    <location>
        <begin position="3119"/>
        <end position="3152"/>
    </location>
</feature>
<keyword evidence="3" id="KW-0812">Transmembrane</keyword>
<dbReference type="PROSITE" id="PS50234">
    <property type="entry name" value="VWFA"/>
    <property type="match status" value="1"/>
</dbReference>
<sequence length="3306" mass="374884">MTDKPSLSLNDESDFEELLHPQKFHVAEPDQDLLDRIRELTMQEFESISASQESPSSKSGESPDSESLSVTISPIDPYQKTSHPMKTSALVTALALVLSVCWFVIVPNTQASTLKLGDVLAKLEEVETLQLQVTRDGASSDVWVKNSGIVRWEVSPQKYQIARGSKLWEVSEADSGEATVADPVQNPWRSQSGYIDLVALLGIQSSTQDEFLEATADGVANYSGVDCFVFRELVKTGDQQLRLNFYVNQKTNELLAITARPKGARRTGPPLAELSLIARNLPVDEAKFRVPVKLAEADRIGKVSDSQGIVTLRPTGAKRWTPITGQILLQVGDWIRTDAHGANAVTLELAAGIKLIAGPHSLVEVISADEVRLHSGTAQVSRSKSAPNDFLLRGLGDDFQMIQKPGSQIVRIDNDRKLSEIANKPTWLKGYDGSTSEDSIGSLIVEIDGRATPLTIGEHHVTIEIRDQIARTTIEETFVNHTDSRMEGQFHFPLPQDASISGFGMWIGGELIEADIVEKQRAREIYETILREKRDPGLLEWTGGNIFKARVFPIEPNSEKRVKIVYTQVLPLQGNRFRYSYGLKSEMLQTNPLRELNIRCLINSTIPLSAVESPTHTCRTQLTDHSAELEFVAQEYSPTKDFEVVCDVSQRENDVVLIPHQRGGDGYFLFELMPPAESGDWKRQTVLDGSPLELILLCDTSGSMDSSMRKAQQEFVATLLGSLSDDDRVAVATTDVSTDWLVEKFSAPTEKRIAAIRENLENRVSLGWTDLDQAFSAVMKKATSKTQVIYIGDGIVTTTQSDPAAFVNRLKRRFEEARTQSGTAPGFHAVSVGSTSESVVLKGISSLGKGSMRQVSGEITPQLAALNLLKEITSPGLKDVQVEFQGIEVAAVYPEELPNIPVGTQQILVGRYRPTGENQTGKVVVTGMLDGKPVKYVAHVNLSEAESGNSFIPRLWARGHLDQLMQQGSNQKIQDQIIALSEEFHIITPYTSLLVLESDADRERFGVKRRFGMRDGEQFFADGRSNATYELKQQQMQNAGNWRLGLRRQILGEIAGMGRDPRVFQSFNDFAPRGSRVAKDKLQLGVTPRIIIGEEEAPIISDGTSLNFSGRAGRYYLGDDVQHYPVSGMQPDTYSFYVQVGRGGQAQESRDVNLWFEDVQATKEFRRDFDADKRQTYGEPFNQRGGFGGRPGLSTLGFDISDMALKREEKSLQQFGAYQEREQDFFYESAFSSIYRTNNGPFSGSEGFLGGSRSQLKDWDTALRDRQRNESISISGELFSRLPSLNTSLRRSGDKSAWGFRTSASVSGSLNWVNQLFPALVMPTPKSEAATPEESLWSPEAIELAKSLLVKNELESIREGGIFIEREMTVWSDDFDRLVPSHRRTEVWSPSKWVTVDHSQGQNSIVNWRDKEQRGVYSESFLLGQVRDLIEDETNPNPLNLQGHSLSSLHESMSGYLATIEKVDEGHSVLVLKSPTKATGFRFEIDTQRRVITKQERLTNGQVTSTVLYEDFVAALNCWWPTKVTTNVTTTSAQRQENPSFVVTQKIRELTPQDFSAQWEQQLSRQTESLILSLPLPELAVARKTVRGDDATVDDHLVMLVRYCHFGAWKDAFEQLRKMEALGTEKPGMQYLRIAVELAAGRKEDARQKIVKRIDTFVDGTGEGNPASQRGDLFLATHLLSSVYSIIGWPEYAPVVEKLKPIYDRQADTEVAQLDWENRWVQVLNALGKTEENLQLQKEMTQKYPGNVSVQIRYGSTLIQHQRRDEAKKFFKQQMNLENHWSHNELTRLRDRYAEMLEGNSEYEELLAFLQDWLKKETDSSRVFSRLLSALIMNDQITEAEDLVTAWLQLAQQPAELDVVASSKVDAAIQFAFGSGHNLNRYNGMDRKWLPELFKTAIACIQNEERLQIARNIVSNNNFVQSDEGDRLRGSILNWLLDEAGSLPYERLSLSLETLKRGRLLIEEGEAMEIRQVTENEWKIIADQLLKRWEQEEELQAKHQFSQLLVPIYSSYLSTEHLPFLRRLVKEGSEEYRRNYREQLFSVLLSQSWSESIESEAFELWLSLSGSVSPSQRAFYLAPKLYQLIDKMAQNRVIARVVELQNEGKSDELTRTEMAEKQAAFVESAREALAERLVKTSEQIADSHPELLPWLQLERIRLDVELGQNRQQSIKECWELIGDELPALDLETELTAEEFSQEILNGHIRERALMTVINFAARKEASEQEIERVLEYVDQAIQQTTEDAETLQKSFGKEGEIYQKEDFSKPWKSLKYKLLILFDRPDELRKQLRKWIDNDEWNTSWQRGLALLLAEQGELEEAIKIFETIQEKKELTSDDYKALANWQLVLDRKEDHEASRLKVLFEQSEWNMANLLNQQARQIGSGSGPHELDENSLLILKALFEKTSQPGNHYSTIRNLYTATRDFRVFEQVPEGMLGRTQSMTYNALQQFHNTILREVRKEATADKMLEHVEKLRDRLNAGEVPRGADPNVRSLGLDLRALDLIEAMIEVRSSQVLNEPGPHAQKAVAALNRAFKRDWQEGEPYRYAQFLQQLGGLTNSTNAVVLQPLVDVQLSQLKQLYESAKTGSTERVRIAVARATLLMNSYRRHDEAIRLIEISLDEFAEPHGGLIPYSSRDLVMTYSSFLQKRAAYAKAEKYVLKHRDALQNESQRWAYEQHLNRLYEQAFRHDARVSLGEGATLFENLIARLVQQSTTQNDSQKYNILMQVGNLFSFVLGDQTKGPEDEQEQFLKFTSQTFPEILPPQEQYYSSLISHFSSLLNSHVSPLEALNFVIDRYEEYPVRLRYSSQNQWVNHASQLAQYRHNAANDQATDKTRLNQLEGRLLLIVVNELRDELLSLQVRNQQIYHDDYSYFWSEKAEDFQRVAETVLEERADSPRIIFYVANYLNNGLSLHSRAIEILMDAKRRGLLDDSGTRTLVRFLHAQKMYLKSIPLLTELIENSPRDMSLRVLLLRSYHYTAKTDEVQTLLTETDALFHADNLWTEANIIQLARVCVEIGHLQEGIGYLEEAINLHQRTAPNRGVGDGVLSEYYAELGAAYGRAGNTEKAVDAAAAAIVSWGPRHDQRRYAVDNLNAVIASARDIDDYIQLLNTKAKRTGEDSPIIRKAIGMRFFKEKKYKAAIEQFQLANELSPYDREVHEGLLNSFDKLNDSQGAIKQLLGQIDFDRHHLQLYVDLANRVKVDPNLAERAATSIVESAPNEAESHEELAKFRESQSRWESAISHWERVAELRKLEPTGLLGLANAQVQARKWADAKATLRKLQRTEWPARFNTVNNQTRELDRRIKSQQ</sequence>
<organism evidence="6 7">
    <name type="scientific">Thalassoglobus polymorphus</name>
    <dbReference type="NCBI Taxonomy" id="2527994"/>
    <lineage>
        <taxon>Bacteria</taxon>
        <taxon>Pseudomonadati</taxon>
        <taxon>Planctomycetota</taxon>
        <taxon>Planctomycetia</taxon>
        <taxon>Planctomycetales</taxon>
        <taxon>Planctomycetaceae</taxon>
        <taxon>Thalassoglobus</taxon>
    </lineage>
</organism>
<dbReference type="InterPro" id="IPR013694">
    <property type="entry name" value="VIT"/>
</dbReference>
<evidence type="ECO:0000259" key="5">
    <source>
        <dbReference type="PROSITE" id="PS51468"/>
    </source>
</evidence>
<feature type="transmembrane region" description="Helical" evidence="3">
    <location>
        <begin position="87"/>
        <end position="105"/>
    </location>
</feature>
<gene>
    <name evidence="6" type="ORF">Mal48_26720</name>
</gene>
<dbReference type="Gene3D" id="1.25.40.10">
    <property type="entry name" value="Tetratricopeptide repeat domain"/>
    <property type="match status" value="5"/>
</dbReference>
<dbReference type="KEGG" id="tpol:Mal48_26720"/>
<keyword evidence="1" id="KW-0802">TPR repeat</keyword>
<name>A0A517QP55_9PLAN</name>
<dbReference type="SMART" id="SM00609">
    <property type="entry name" value="VIT"/>
    <property type="match status" value="1"/>
</dbReference>
<dbReference type="Proteomes" id="UP000315724">
    <property type="component" value="Chromosome"/>
</dbReference>
<dbReference type="PANTHER" id="PTHR45737">
    <property type="entry name" value="VON WILLEBRAND FACTOR A DOMAIN-CONTAINING PROTEIN 5A"/>
    <property type="match status" value="1"/>
</dbReference>
<dbReference type="InterPro" id="IPR019734">
    <property type="entry name" value="TPR_rpt"/>
</dbReference>
<reference evidence="6 7" key="1">
    <citation type="submission" date="2019-02" db="EMBL/GenBank/DDBJ databases">
        <title>Deep-cultivation of Planctomycetes and their phenomic and genomic characterization uncovers novel biology.</title>
        <authorList>
            <person name="Wiegand S."/>
            <person name="Jogler M."/>
            <person name="Boedeker C."/>
            <person name="Pinto D."/>
            <person name="Vollmers J."/>
            <person name="Rivas-Marin E."/>
            <person name="Kohn T."/>
            <person name="Peeters S.H."/>
            <person name="Heuer A."/>
            <person name="Rast P."/>
            <person name="Oberbeckmann S."/>
            <person name="Bunk B."/>
            <person name="Jeske O."/>
            <person name="Meyerdierks A."/>
            <person name="Storesund J.E."/>
            <person name="Kallscheuer N."/>
            <person name="Luecker S."/>
            <person name="Lage O.M."/>
            <person name="Pohl T."/>
            <person name="Merkel B.J."/>
            <person name="Hornburger P."/>
            <person name="Mueller R.-W."/>
            <person name="Bruemmer F."/>
            <person name="Labrenz M."/>
            <person name="Spormann A.M."/>
            <person name="Op den Camp H."/>
            <person name="Overmann J."/>
            <person name="Amann R."/>
            <person name="Jetten M.S.M."/>
            <person name="Mascher T."/>
            <person name="Medema M.H."/>
            <person name="Devos D.P."/>
            <person name="Kaster A.-K."/>
            <person name="Ovreas L."/>
            <person name="Rohde M."/>
            <person name="Galperin M.Y."/>
            <person name="Jogler C."/>
        </authorList>
    </citation>
    <scope>NUCLEOTIDE SEQUENCE [LARGE SCALE GENOMIC DNA]</scope>
    <source>
        <strain evidence="6 7">Mal48</strain>
    </source>
</reference>
<keyword evidence="7" id="KW-1185">Reference proteome</keyword>
<dbReference type="Pfam" id="PF08487">
    <property type="entry name" value="VIT"/>
    <property type="match status" value="1"/>
</dbReference>
<dbReference type="PROSITE" id="PS51468">
    <property type="entry name" value="VIT"/>
    <property type="match status" value="1"/>
</dbReference>
<evidence type="ECO:0000313" key="7">
    <source>
        <dbReference type="Proteomes" id="UP000315724"/>
    </source>
</evidence>
<dbReference type="InterPro" id="IPR002035">
    <property type="entry name" value="VWF_A"/>
</dbReference>
<dbReference type="EMBL" id="CP036267">
    <property type="protein sequence ID" value="QDT33419.1"/>
    <property type="molecule type" value="Genomic_DNA"/>
</dbReference>
<evidence type="ECO:0000256" key="3">
    <source>
        <dbReference type="SAM" id="Phobius"/>
    </source>
</evidence>
<dbReference type="RefSeq" id="WP_145199686.1">
    <property type="nucleotide sequence ID" value="NZ_CP036267.1"/>
</dbReference>
<protein>
    <submittedName>
        <fullName evidence="6">Vault protein inter-alpha-trypsin</fullName>
    </submittedName>
</protein>
<feature type="region of interest" description="Disordered" evidence="2">
    <location>
        <begin position="45"/>
        <end position="71"/>
    </location>
</feature>
<dbReference type="SUPFAM" id="SSF48452">
    <property type="entry name" value="TPR-like"/>
    <property type="match status" value="3"/>
</dbReference>
<dbReference type="Gene3D" id="3.40.50.410">
    <property type="entry name" value="von Willebrand factor, type A domain"/>
    <property type="match status" value="1"/>
</dbReference>
<dbReference type="PANTHER" id="PTHR45737:SF6">
    <property type="entry name" value="VON WILLEBRAND FACTOR A DOMAIN-CONTAINING PROTEIN 5A"/>
    <property type="match status" value="1"/>
</dbReference>
<accession>A0A517QP55</accession>
<keyword evidence="3" id="KW-0472">Membrane</keyword>
<dbReference type="InterPro" id="IPR011990">
    <property type="entry name" value="TPR-like_helical_dom_sf"/>
</dbReference>
<dbReference type="OrthoDB" id="9784383at2"/>
<feature type="domain" description="VWFA" evidence="4">
    <location>
        <begin position="693"/>
        <end position="872"/>
    </location>
</feature>
<dbReference type="SMART" id="SM00028">
    <property type="entry name" value="TPR"/>
    <property type="match status" value="4"/>
</dbReference>
<evidence type="ECO:0000259" key="4">
    <source>
        <dbReference type="PROSITE" id="PS50234"/>
    </source>
</evidence>
<evidence type="ECO:0000313" key="6">
    <source>
        <dbReference type="EMBL" id="QDT33419.1"/>
    </source>
</evidence>
<dbReference type="PROSITE" id="PS50005">
    <property type="entry name" value="TPR"/>
    <property type="match status" value="1"/>
</dbReference>
<feature type="compositionally biased region" description="Low complexity" evidence="2">
    <location>
        <begin position="46"/>
        <end position="69"/>
    </location>
</feature>
<evidence type="ECO:0000256" key="1">
    <source>
        <dbReference type="PROSITE-ProRule" id="PRU00339"/>
    </source>
</evidence>
<keyword evidence="3" id="KW-1133">Transmembrane helix</keyword>
<proteinExistence type="predicted"/>
<evidence type="ECO:0000256" key="2">
    <source>
        <dbReference type="SAM" id="MobiDB-lite"/>
    </source>
</evidence>